<evidence type="ECO:0000313" key="1">
    <source>
        <dbReference type="EMBL" id="BAX81368.1"/>
    </source>
</evidence>
<dbReference type="KEGG" id="mbas:ALGA_3068"/>
<organism evidence="1 2">
    <name type="scientific">Labilibaculum antarcticum</name>
    <dbReference type="NCBI Taxonomy" id="1717717"/>
    <lineage>
        <taxon>Bacteria</taxon>
        <taxon>Pseudomonadati</taxon>
        <taxon>Bacteroidota</taxon>
        <taxon>Bacteroidia</taxon>
        <taxon>Marinilabiliales</taxon>
        <taxon>Marinifilaceae</taxon>
        <taxon>Labilibaculum</taxon>
    </lineage>
</organism>
<dbReference type="EMBL" id="AP018042">
    <property type="protein sequence ID" value="BAX81368.1"/>
    <property type="molecule type" value="Genomic_DNA"/>
</dbReference>
<dbReference type="AlphaFoldDB" id="A0A1Y1CLS4"/>
<dbReference type="Proteomes" id="UP000218267">
    <property type="component" value="Chromosome"/>
</dbReference>
<protein>
    <recommendedName>
        <fullName evidence="3">ATP-binding protein</fullName>
    </recommendedName>
</protein>
<evidence type="ECO:0000313" key="2">
    <source>
        <dbReference type="Proteomes" id="UP000218267"/>
    </source>
</evidence>
<name>A0A1Y1CLS4_9BACT</name>
<dbReference type="NCBIfam" id="NF038262">
    <property type="entry name" value="SiaB_fam_kinase"/>
    <property type="match status" value="1"/>
</dbReference>
<dbReference type="Pfam" id="PF19788">
    <property type="entry name" value="DUF6272"/>
    <property type="match status" value="1"/>
</dbReference>
<dbReference type="RefSeq" id="WP_096430707.1">
    <property type="nucleotide sequence ID" value="NZ_AP018042.1"/>
</dbReference>
<dbReference type="InterPro" id="IPR046239">
    <property type="entry name" value="DUF6272"/>
</dbReference>
<dbReference type="OrthoDB" id="1117715at2"/>
<sequence>MNFDLNQWYSEKIDEDAIFDYKGRVEDEDVTEILSAIERILKDRNESPKLFKKIFNVLIELVQNLHHHGEVPSDFDVSYDKFGILILRDEGTQYRICAGNFIKIDGLRLIRDRIDQINTLSSTETQSLYRIILGNDQFSGKGGGGLGMVDIARKSGNNMEYQFFEYNPSFLFLAIDVII</sequence>
<reference evidence="1 2" key="1">
    <citation type="journal article" date="2018" name="Mar. Genomics">
        <title>Complete genome sequence of Marinifilaceae bacterium strain SPP2, isolated from the Antarctic marine sediment.</title>
        <authorList>
            <person name="Watanabe M."/>
            <person name="Kojima H."/>
            <person name="Fukui M."/>
        </authorList>
    </citation>
    <scope>NUCLEOTIDE SEQUENCE [LARGE SCALE GENOMIC DNA]</scope>
    <source>
        <strain evidence="1 2">SPP2</strain>
    </source>
</reference>
<reference evidence="2" key="2">
    <citation type="journal article" date="2020" name="Antonie Van Leeuwenhoek">
        <title>Labilibaculum antarcticum sp. nov., a novel facultative anaerobic, psychrotorelant bacterium isolated from marine sediment of Antarctica.</title>
        <authorList>
            <person name="Watanabe M."/>
            <person name="Kojima H."/>
            <person name="Fukui M."/>
        </authorList>
    </citation>
    <scope>NUCLEOTIDE SEQUENCE [LARGE SCALE GENOMIC DNA]</scope>
    <source>
        <strain evidence="2">SPP2</strain>
    </source>
</reference>
<keyword evidence="2" id="KW-1185">Reference proteome</keyword>
<gene>
    <name evidence="1" type="ORF">ALGA_3068</name>
</gene>
<accession>A0A1Y1CLS4</accession>
<evidence type="ECO:0008006" key="3">
    <source>
        <dbReference type="Google" id="ProtNLM"/>
    </source>
</evidence>
<proteinExistence type="predicted"/>